<name>A0A8J6L7U8_TENMO</name>
<keyword evidence="7 10" id="KW-0443">Lipid metabolism</keyword>
<keyword evidence="4 10" id="KW-0812">Transmembrane</keyword>
<evidence type="ECO:0000256" key="8">
    <source>
        <dbReference type="ARBA" id="ARBA00023136"/>
    </source>
</evidence>
<dbReference type="AlphaFoldDB" id="A0A8J6L7U8"/>
<sequence>MSNTTAQGVLQGYYRFLFTDLGDPRTNDWFLVTHPVIFPIVGFYLYFVTKLGPRLMKNRPPFELKFVLIVYNALQVVVSTWMFWEALEGAYWDRYSWKCEPVDWSRTPHAMRVARGVYVFYMAKISELLDTVFFILRKKYNQVTFLHLYHHTVMPLIGWGVTKYFPGGHGIFVGFINSFVHIIMYTYYMLAAIGPQLQKYLWWKKYITNLQMIQFCLGFLHNFQLLWQDCGYPRWSVFFTLPNAIFFYYLFNDFYNQAYKKNKKSEKNGNVHTAVDKMTNGVKHNGVANGEKHNGVHNGVHNGYHQKTL</sequence>
<keyword evidence="5 10" id="KW-0276">Fatty acid metabolism</keyword>
<organism evidence="11 12">
    <name type="scientific">Tenebrio molitor</name>
    <name type="common">Yellow mealworm beetle</name>
    <dbReference type="NCBI Taxonomy" id="7067"/>
    <lineage>
        <taxon>Eukaryota</taxon>
        <taxon>Metazoa</taxon>
        <taxon>Ecdysozoa</taxon>
        <taxon>Arthropoda</taxon>
        <taxon>Hexapoda</taxon>
        <taxon>Insecta</taxon>
        <taxon>Pterygota</taxon>
        <taxon>Neoptera</taxon>
        <taxon>Endopterygota</taxon>
        <taxon>Coleoptera</taxon>
        <taxon>Polyphaga</taxon>
        <taxon>Cucujiformia</taxon>
        <taxon>Tenebrionidae</taxon>
        <taxon>Tenebrio</taxon>
    </lineage>
</organism>
<keyword evidence="12" id="KW-1185">Reference proteome</keyword>
<accession>A0A8J6L7U8</accession>
<evidence type="ECO:0000256" key="10">
    <source>
        <dbReference type="RuleBase" id="RU361115"/>
    </source>
</evidence>
<keyword evidence="6 10" id="KW-1133">Transmembrane helix</keyword>
<dbReference type="GO" id="GO:0034625">
    <property type="term" value="P:fatty acid elongation, monounsaturated fatty acid"/>
    <property type="evidence" value="ECO:0007669"/>
    <property type="project" value="TreeGrafter"/>
</dbReference>
<feature type="transmembrane region" description="Helical" evidence="10">
    <location>
        <begin position="29"/>
        <end position="46"/>
    </location>
</feature>
<evidence type="ECO:0000256" key="7">
    <source>
        <dbReference type="ARBA" id="ARBA00023098"/>
    </source>
</evidence>
<feature type="transmembrane region" description="Helical" evidence="10">
    <location>
        <begin position="206"/>
        <end position="226"/>
    </location>
</feature>
<dbReference type="GO" id="GO:0019367">
    <property type="term" value="P:fatty acid elongation, saturated fatty acid"/>
    <property type="evidence" value="ECO:0007669"/>
    <property type="project" value="TreeGrafter"/>
</dbReference>
<dbReference type="EC" id="2.3.1.199" evidence="10"/>
<dbReference type="GO" id="GO:0030148">
    <property type="term" value="P:sphingolipid biosynthetic process"/>
    <property type="evidence" value="ECO:0007669"/>
    <property type="project" value="TreeGrafter"/>
</dbReference>
<evidence type="ECO:0000256" key="3">
    <source>
        <dbReference type="ARBA" id="ARBA00022679"/>
    </source>
</evidence>
<evidence type="ECO:0000313" key="11">
    <source>
        <dbReference type="EMBL" id="KAH0811085.1"/>
    </source>
</evidence>
<feature type="transmembrane region" description="Helical" evidence="10">
    <location>
        <begin position="118"/>
        <end position="136"/>
    </location>
</feature>
<dbReference type="Pfam" id="PF01151">
    <property type="entry name" value="ELO"/>
    <property type="match status" value="1"/>
</dbReference>
<feature type="transmembrane region" description="Helical" evidence="10">
    <location>
        <begin position="148"/>
        <end position="165"/>
    </location>
</feature>
<evidence type="ECO:0000256" key="4">
    <source>
        <dbReference type="ARBA" id="ARBA00022692"/>
    </source>
</evidence>
<proteinExistence type="inferred from homology"/>
<gene>
    <name evidence="11" type="ORF">GEV33_011704</name>
</gene>
<dbReference type="EMBL" id="JABDTM020027044">
    <property type="protein sequence ID" value="KAH0811085.1"/>
    <property type="molecule type" value="Genomic_DNA"/>
</dbReference>
<evidence type="ECO:0000256" key="9">
    <source>
        <dbReference type="ARBA" id="ARBA00023160"/>
    </source>
</evidence>
<dbReference type="GO" id="GO:0005789">
    <property type="term" value="C:endoplasmic reticulum membrane"/>
    <property type="evidence" value="ECO:0007669"/>
    <property type="project" value="TreeGrafter"/>
</dbReference>
<keyword evidence="8 10" id="KW-0472">Membrane</keyword>
<comment type="catalytic activity">
    <reaction evidence="10">
        <text>a very-long-chain acyl-CoA + malonyl-CoA + H(+) = a very-long-chain 3-oxoacyl-CoA + CO2 + CoA</text>
        <dbReference type="Rhea" id="RHEA:32727"/>
        <dbReference type="ChEBI" id="CHEBI:15378"/>
        <dbReference type="ChEBI" id="CHEBI:16526"/>
        <dbReference type="ChEBI" id="CHEBI:57287"/>
        <dbReference type="ChEBI" id="CHEBI:57384"/>
        <dbReference type="ChEBI" id="CHEBI:90725"/>
        <dbReference type="ChEBI" id="CHEBI:90736"/>
        <dbReference type="EC" id="2.3.1.199"/>
    </reaction>
</comment>
<dbReference type="GO" id="GO:0034626">
    <property type="term" value="P:fatty acid elongation, polyunsaturated fatty acid"/>
    <property type="evidence" value="ECO:0007669"/>
    <property type="project" value="TreeGrafter"/>
</dbReference>
<feature type="transmembrane region" description="Helical" evidence="10">
    <location>
        <begin position="232"/>
        <end position="251"/>
    </location>
</feature>
<reference evidence="11" key="2">
    <citation type="submission" date="2021-08" db="EMBL/GenBank/DDBJ databases">
        <authorList>
            <person name="Eriksson T."/>
        </authorList>
    </citation>
    <scope>NUCLEOTIDE SEQUENCE</scope>
    <source>
        <strain evidence="11">Stoneville</strain>
        <tissue evidence="11">Whole head</tissue>
    </source>
</reference>
<dbReference type="GO" id="GO:0009922">
    <property type="term" value="F:fatty acid elongase activity"/>
    <property type="evidence" value="ECO:0007669"/>
    <property type="project" value="UniProtKB-EC"/>
</dbReference>
<dbReference type="GO" id="GO:0042761">
    <property type="term" value="P:very long-chain fatty acid biosynthetic process"/>
    <property type="evidence" value="ECO:0007669"/>
    <property type="project" value="TreeGrafter"/>
</dbReference>
<evidence type="ECO:0000313" key="12">
    <source>
        <dbReference type="Proteomes" id="UP000719412"/>
    </source>
</evidence>
<dbReference type="PANTHER" id="PTHR11157">
    <property type="entry name" value="FATTY ACID ACYL TRANSFERASE-RELATED"/>
    <property type="match status" value="1"/>
</dbReference>
<reference evidence="11" key="1">
    <citation type="journal article" date="2020" name="J Insects Food Feed">
        <title>The yellow mealworm (Tenebrio molitor) genome: a resource for the emerging insects as food and feed industry.</title>
        <authorList>
            <person name="Eriksson T."/>
            <person name="Andere A."/>
            <person name="Kelstrup H."/>
            <person name="Emery V."/>
            <person name="Picard C."/>
        </authorList>
    </citation>
    <scope>NUCLEOTIDE SEQUENCE</scope>
    <source>
        <strain evidence="11">Stoneville</strain>
        <tissue evidence="11">Whole head</tissue>
    </source>
</reference>
<comment type="subcellular location">
    <subcellularLocation>
        <location evidence="1">Membrane</location>
        <topology evidence="1">Multi-pass membrane protein</topology>
    </subcellularLocation>
</comment>
<evidence type="ECO:0000256" key="1">
    <source>
        <dbReference type="ARBA" id="ARBA00004141"/>
    </source>
</evidence>
<protein>
    <recommendedName>
        <fullName evidence="10">Elongation of very long chain fatty acids protein</fullName>
        <ecNumber evidence="10">2.3.1.199</ecNumber>
    </recommendedName>
    <alternativeName>
        <fullName evidence="10">Very-long-chain 3-oxoacyl-CoA synthase</fullName>
    </alternativeName>
</protein>
<keyword evidence="9 10" id="KW-0275">Fatty acid biosynthesis</keyword>
<feature type="transmembrane region" description="Helical" evidence="10">
    <location>
        <begin position="171"/>
        <end position="194"/>
    </location>
</feature>
<evidence type="ECO:0000256" key="2">
    <source>
        <dbReference type="ARBA" id="ARBA00022516"/>
    </source>
</evidence>
<keyword evidence="2 10" id="KW-0444">Lipid biosynthesis</keyword>
<keyword evidence="3 10" id="KW-0808">Transferase</keyword>
<comment type="caution">
    <text evidence="11">The sequence shown here is derived from an EMBL/GenBank/DDBJ whole genome shotgun (WGS) entry which is preliminary data.</text>
</comment>
<dbReference type="Proteomes" id="UP000719412">
    <property type="component" value="Unassembled WGS sequence"/>
</dbReference>
<dbReference type="InterPro" id="IPR002076">
    <property type="entry name" value="ELO_fam"/>
</dbReference>
<feature type="transmembrane region" description="Helical" evidence="10">
    <location>
        <begin position="66"/>
        <end position="84"/>
    </location>
</feature>
<evidence type="ECO:0000256" key="6">
    <source>
        <dbReference type="ARBA" id="ARBA00022989"/>
    </source>
</evidence>
<dbReference type="PANTHER" id="PTHR11157:SF153">
    <property type="entry name" value="ELONGATION OF VERY LONG CHAIN FATTY ACIDS PROTEIN"/>
    <property type="match status" value="1"/>
</dbReference>
<evidence type="ECO:0000256" key="5">
    <source>
        <dbReference type="ARBA" id="ARBA00022832"/>
    </source>
</evidence>
<comment type="similarity">
    <text evidence="10">Belongs to the ELO family.</text>
</comment>